<name>A0A8C3FJF6_CHRPI</name>
<protein>
    <recommendedName>
        <fullName evidence="2">Ig-like domain-containing protein</fullName>
    </recommendedName>
</protein>
<dbReference type="InterPro" id="IPR013106">
    <property type="entry name" value="Ig_V-set"/>
</dbReference>
<dbReference type="GO" id="GO:0030183">
    <property type="term" value="P:B cell differentiation"/>
    <property type="evidence" value="ECO:0007669"/>
    <property type="project" value="TreeGrafter"/>
</dbReference>
<dbReference type="GeneTree" id="ENSGT00950000185178"/>
<dbReference type="InterPro" id="IPR013783">
    <property type="entry name" value="Ig-like_fold"/>
</dbReference>
<dbReference type="InterPro" id="IPR003598">
    <property type="entry name" value="Ig_sub2"/>
</dbReference>
<dbReference type="SMART" id="SM00408">
    <property type="entry name" value="IGc2"/>
    <property type="match status" value="1"/>
</dbReference>
<evidence type="ECO:0000256" key="1">
    <source>
        <dbReference type="ARBA" id="ARBA00023319"/>
    </source>
</evidence>
<keyword evidence="1" id="KW-0393">Immunoglobulin domain</keyword>
<dbReference type="PANTHER" id="PTHR14334">
    <property type="entry name" value="B-CELL ANTIGEN RECEPTOR COMPLEX-ASSOCIATED PROTEIN"/>
    <property type="match status" value="1"/>
</dbReference>
<dbReference type="PROSITE" id="PS50835">
    <property type="entry name" value="IG_LIKE"/>
    <property type="match status" value="1"/>
</dbReference>
<proteinExistence type="predicted"/>
<dbReference type="AlphaFoldDB" id="A0A8C3FJF6"/>
<dbReference type="Pfam" id="PF07686">
    <property type="entry name" value="V-set"/>
    <property type="match status" value="1"/>
</dbReference>
<organism evidence="3 4">
    <name type="scientific">Chrysemys picta bellii</name>
    <name type="common">Western painted turtle</name>
    <name type="synonym">Emys bellii</name>
    <dbReference type="NCBI Taxonomy" id="8478"/>
    <lineage>
        <taxon>Eukaryota</taxon>
        <taxon>Metazoa</taxon>
        <taxon>Chordata</taxon>
        <taxon>Craniata</taxon>
        <taxon>Vertebrata</taxon>
        <taxon>Euteleostomi</taxon>
        <taxon>Archelosauria</taxon>
        <taxon>Testudinata</taxon>
        <taxon>Testudines</taxon>
        <taxon>Cryptodira</taxon>
        <taxon>Durocryptodira</taxon>
        <taxon>Testudinoidea</taxon>
        <taxon>Emydidae</taxon>
        <taxon>Chrysemys</taxon>
    </lineage>
</organism>
<evidence type="ECO:0000313" key="3">
    <source>
        <dbReference type="Ensembl" id="ENSCPBP00000009423.1"/>
    </source>
</evidence>
<accession>A0A8C3FJF6</accession>
<dbReference type="GO" id="GO:0050853">
    <property type="term" value="P:B cell receptor signaling pathway"/>
    <property type="evidence" value="ECO:0007669"/>
    <property type="project" value="TreeGrafter"/>
</dbReference>
<dbReference type="InterPro" id="IPR003599">
    <property type="entry name" value="Ig_sub"/>
</dbReference>
<keyword evidence="4" id="KW-1185">Reference proteome</keyword>
<dbReference type="SMART" id="SM00409">
    <property type="entry name" value="IG"/>
    <property type="match status" value="1"/>
</dbReference>
<dbReference type="InterPro" id="IPR036179">
    <property type="entry name" value="Ig-like_dom_sf"/>
</dbReference>
<dbReference type="GO" id="GO:0009897">
    <property type="term" value="C:external side of plasma membrane"/>
    <property type="evidence" value="ECO:0007669"/>
    <property type="project" value="TreeGrafter"/>
</dbReference>
<dbReference type="GO" id="GO:0019815">
    <property type="term" value="C:B cell receptor complex"/>
    <property type="evidence" value="ECO:0007669"/>
    <property type="project" value="TreeGrafter"/>
</dbReference>
<evidence type="ECO:0000259" key="2">
    <source>
        <dbReference type="PROSITE" id="PS50835"/>
    </source>
</evidence>
<dbReference type="SUPFAM" id="SSF48726">
    <property type="entry name" value="Immunoglobulin"/>
    <property type="match status" value="1"/>
</dbReference>
<reference evidence="3" key="1">
    <citation type="submission" date="2025-08" db="UniProtKB">
        <authorList>
            <consortium name="Ensembl"/>
        </authorList>
    </citation>
    <scope>IDENTIFICATION</scope>
</reference>
<feature type="domain" description="Ig-like" evidence="2">
    <location>
        <begin position="12"/>
        <end position="121"/>
    </location>
</feature>
<reference evidence="3" key="2">
    <citation type="submission" date="2025-09" db="UniProtKB">
        <authorList>
            <consortium name="Ensembl"/>
        </authorList>
    </citation>
    <scope>IDENTIFICATION</scope>
</reference>
<dbReference type="Ensembl" id="ENSCPBT00000011338.1">
    <property type="protein sequence ID" value="ENSCPBP00000009423.1"/>
    <property type="gene ID" value="ENSCPBG00000007288.1"/>
</dbReference>
<evidence type="ECO:0000313" key="4">
    <source>
        <dbReference type="Proteomes" id="UP000694380"/>
    </source>
</evidence>
<dbReference type="Gene3D" id="2.60.40.10">
    <property type="entry name" value="Immunoglobulins"/>
    <property type="match status" value="1"/>
</dbReference>
<dbReference type="InterPro" id="IPR007110">
    <property type="entry name" value="Ig-like_dom"/>
</dbReference>
<sequence>SAESSGSGTWLPSAENTAAVFGVNQTPPSIRAMEGSEFTIECTFNSSNNSIKWFVEWNKTRNYVTEKLSNGTDRIRLSGDKEKRSPSLTVKKADVTDSGTYVCWVGNKDGTSRGNGTQEFFLMSNLKLPCCSLSPLLPVLSLEAKVNKFSPSSL</sequence>
<dbReference type="Proteomes" id="UP000694380">
    <property type="component" value="Unplaced"/>
</dbReference>